<proteinExistence type="predicted"/>
<dbReference type="AlphaFoldDB" id="A0A9D9H1Y7"/>
<protein>
    <submittedName>
        <fullName evidence="1">Uncharacterized protein</fullName>
    </submittedName>
</protein>
<evidence type="ECO:0000313" key="1">
    <source>
        <dbReference type="EMBL" id="MBO8432949.1"/>
    </source>
</evidence>
<comment type="caution">
    <text evidence="1">The sequence shown here is derived from an EMBL/GenBank/DDBJ whole genome shotgun (WGS) entry which is preliminary data.</text>
</comment>
<dbReference type="EMBL" id="JADIMZ010000100">
    <property type="protein sequence ID" value="MBO8432949.1"/>
    <property type="molecule type" value="Genomic_DNA"/>
</dbReference>
<accession>A0A9D9H1Y7</accession>
<name>A0A9D9H1Y7_9BACT</name>
<reference evidence="1" key="1">
    <citation type="submission" date="2020-10" db="EMBL/GenBank/DDBJ databases">
        <authorList>
            <person name="Gilroy R."/>
        </authorList>
    </citation>
    <scope>NUCLEOTIDE SEQUENCE</scope>
    <source>
        <strain evidence="1">2889</strain>
    </source>
</reference>
<dbReference type="Proteomes" id="UP000823612">
    <property type="component" value="Unassembled WGS sequence"/>
</dbReference>
<reference evidence="1" key="2">
    <citation type="journal article" date="2021" name="PeerJ">
        <title>Extensive microbial diversity within the chicken gut microbiome revealed by metagenomics and culture.</title>
        <authorList>
            <person name="Gilroy R."/>
            <person name="Ravi A."/>
            <person name="Getino M."/>
            <person name="Pursley I."/>
            <person name="Horton D.L."/>
            <person name="Alikhan N.F."/>
            <person name="Baker D."/>
            <person name="Gharbi K."/>
            <person name="Hall N."/>
            <person name="Watson M."/>
            <person name="Adriaenssens E.M."/>
            <person name="Foster-Nyarko E."/>
            <person name="Jarju S."/>
            <person name="Secka A."/>
            <person name="Antonio M."/>
            <person name="Oren A."/>
            <person name="Chaudhuri R.R."/>
            <person name="La Ragione R."/>
            <person name="Hildebrand F."/>
            <person name="Pallen M.J."/>
        </authorList>
    </citation>
    <scope>NUCLEOTIDE SEQUENCE</scope>
    <source>
        <strain evidence="1">2889</strain>
    </source>
</reference>
<sequence length="113" mass="13052">MEELIAAYIEGNVSVEERKKVLLYLAGHPEMQDAVLALLDEDVLSEDFNEEETEVEYTALQTELPLDDIAYAAAAFSPKVAIRSKKDGRNIETRMFQRRERMLGFWNELKRDL</sequence>
<evidence type="ECO:0000313" key="2">
    <source>
        <dbReference type="Proteomes" id="UP000823612"/>
    </source>
</evidence>
<gene>
    <name evidence="1" type="ORF">IAB08_06625</name>
</gene>
<organism evidence="1 2">
    <name type="scientific">Candidatus Pullibacteroides excrementavium</name>
    <dbReference type="NCBI Taxonomy" id="2840905"/>
    <lineage>
        <taxon>Bacteria</taxon>
        <taxon>Pseudomonadati</taxon>
        <taxon>Bacteroidota</taxon>
        <taxon>Bacteroidia</taxon>
        <taxon>Bacteroidales</taxon>
        <taxon>Candidatus Pullibacteroides</taxon>
    </lineage>
</organism>